<dbReference type="EMBL" id="PNGT01000004">
    <property type="protein sequence ID" value="PMC52436.1"/>
    <property type="molecule type" value="Genomic_DNA"/>
</dbReference>
<sequence length="177" mass="20910">MEKDIKLVEQISTFKRLPKGDSRWRVAFYYIAKEFWDLEEVFVIIDKNLYTEQGLKIPVFREYQEAEGFQIFSSYLKAKEFVEKQGELFTLEDGTKLIGRIRQGAFREVFVPFFAEQKFNYLLNEDEGLFADTFKRLLGVMEASENYIVDEEQEKLLLDGDVQGFFADICKKYIVLV</sequence>
<dbReference type="Proteomes" id="UP000235670">
    <property type="component" value="Unassembled WGS sequence"/>
</dbReference>
<dbReference type="OrthoDB" id="2987547at2"/>
<evidence type="ECO:0000313" key="2">
    <source>
        <dbReference type="Proteomes" id="UP000235670"/>
    </source>
</evidence>
<name>A0A2N6SES0_9BACL</name>
<evidence type="ECO:0000313" key="1">
    <source>
        <dbReference type="EMBL" id="PMC52436.1"/>
    </source>
</evidence>
<reference evidence="1 2" key="1">
    <citation type="submission" date="2017-09" db="EMBL/GenBank/DDBJ databases">
        <title>Bacterial strain isolated from the female urinary microbiota.</title>
        <authorList>
            <person name="Thomas-White K."/>
            <person name="Kumar N."/>
            <person name="Forster S."/>
            <person name="Putonti C."/>
            <person name="Lawley T."/>
            <person name="Wolfe A.J."/>
        </authorList>
    </citation>
    <scope>NUCLEOTIDE SEQUENCE [LARGE SCALE GENOMIC DNA]</scope>
    <source>
        <strain evidence="1 2">UMB0186</strain>
    </source>
</reference>
<gene>
    <name evidence="1" type="ORF">CJ218_04755</name>
</gene>
<proteinExistence type="predicted"/>
<organism evidence="1 2">
    <name type="scientific">Gemella sanguinis</name>
    <dbReference type="NCBI Taxonomy" id="84135"/>
    <lineage>
        <taxon>Bacteria</taxon>
        <taxon>Bacillati</taxon>
        <taxon>Bacillota</taxon>
        <taxon>Bacilli</taxon>
        <taxon>Bacillales</taxon>
        <taxon>Gemellaceae</taxon>
        <taxon>Gemella</taxon>
    </lineage>
</organism>
<protein>
    <submittedName>
        <fullName evidence="1">Uncharacterized protein</fullName>
    </submittedName>
</protein>
<comment type="caution">
    <text evidence="1">The sequence shown here is derived from an EMBL/GenBank/DDBJ whole genome shotgun (WGS) entry which is preliminary data.</text>
</comment>
<dbReference type="AlphaFoldDB" id="A0A2N6SES0"/>
<accession>A0A2N6SES0</accession>
<dbReference type="RefSeq" id="WP_102189802.1">
    <property type="nucleotide sequence ID" value="NZ_PNGT01000004.1"/>
</dbReference>
<dbReference type="STRING" id="84135.GCA_001052115_00168"/>